<sequence length="167" mass="18344">MVQITADDWGLFQSLNQDPAVISLCFDEPSPEAIKESFESRLPAWNKSSDHWLCLTMTLAETGEKIGVTGFRMAEGKAEVGYLILPKYHGQGFGTESLKALLKWASEEQGIQSFGAIVTEGNVSSEKVLTKSGFSLKEVVPDAYEIGGKLYADHIYSYESIALKQTV</sequence>
<proteinExistence type="predicted"/>
<evidence type="ECO:0000259" key="1">
    <source>
        <dbReference type="PROSITE" id="PS51186"/>
    </source>
</evidence>
<dbReference type="STRING" id="680026.AB733_07930"/>
<dbReference type="OrthoDB" id="7852312at2"/>
<dbReference type="Pfam" id="PF13302">
    <property type="entry name" value="Acetyltransf_3"/>
    <property type="match status" value="1"/>
</dbReference>
<dbReference type="Proteomes" id="UP000240481">
    <property type="component" value="Unassembled WGS sequence"/>
</dbReference>
<dbReference type="AlphaFoldDB" id="A0A0J8XZX2"/>
<dbReference type="Gene3D" id="3.40.630.30">
    <property type="match status" value="1"/>
</dbReference>
<keyword evidence="2" id="KW-0808">Transferase</keyword>
<feature type="domain" description="N-acetyltransferase" evidence="1">
    <location>
        <begin position="1"/>
        <end position="156"/>
    </location>
</feature>
<dbReference type="InterPro" id="IPR051531">
    <property type="entry name" value="N-acetyltransferase"/>
</dbReference>
<dbReference type="PANTHER" id="PTHR43792">
    <property type="entry name" value="GNAT FAMILY, PUTATIVE (AFU_ORTHOLOGUE AFUA_3G00765)-RELATED-RELATED"/>
    <property type="match status" value="1"/>
</dbReference>
<dbReference type="InterPro" id="IPR000182">
    <property type="entry name" value="GNAT_dom"/>
</dbReference>
<dbReference type="SUPFAM" id="SSF55729">
    <property type="entry name" value="Acyl-CoA N-acyltransferases (Nat)"/>
    <property type="match status" value="1"/>
</dbReference>
<dbReference type="PANTHER" id="PTHR43792:SF1">
    <property type="entry name" value="N-ACETYLTRANSFERASE DOMAIN-CONTAINING PROTEIN"/>
    <property type="match status" value="1"/>
</dbReference>
<dbReference type="EMBL" id="PYLZ01000008">
    <property type="protein sequence ID" value="PSW23411.1"/>
    <property type="molecule type" value="Genomic_DNA"/>
</dbReference>
<dbReference type="PROSITE" id="PS51186">
    <property type="entry name" value="GNAT"/>
    <property type="match status" value="1"/>
</dbReference>
<reference evidence="2 3" key="1">
    <citation type="submission" date="2018-01" db="EMBL/GenBank/DDBJ databases">
        <title>Whole genome sequencing of Histamine producing bacteria.</title>
        <authorList>
            <person name="Butler K."/>
        </authorList>
    </citation>
    <scope>NUCLEOTIDE SEQUENCE [LARGE SCALE GENOMIC DNA]</scope>
    <source>
        <strain evidence="2 3">DSM 24669</strain>
    </source>
</reference>
<gene>
    <name evidence="2" type="ORF">C9I94_14885</name>
</gene>
<keyword evidence="3" id="KW-1185">Reference proteome</keyword>
<accession>A0A0J8XZX2</accession>
<dbReference type="GO" id="GO:0016747">
    <property type="term" value="F:acyltransferase activity, transferring groups other than amino-acyl groups"/>
    <property type="evidence" value="ECO:0007669"/>
    <property type="project" value="InterPro"/>
</dbReference>
<name>A0A0J8XZX2_9GAMM</name>
<dbReference type="CDD" id="cd04301">
    <property type="entry name" value="NAT_SF"/>
    <property type="match status" value="1"/>
</dbReference>
<evidence type="ECO:0000313" key="2">
    <source>
        <dbReference type="EMBL" id="PSW23411.1"/>
    </source>
</evidence>
<dbReference type="InterPro" id="IPR016181">
    <property type="entry name" value="Acyl_CoA_acyltransferase"/>
</dbReference>
<dbReference type="RefSeq" id="WP_048898278.1">
    <property type="nucleotide sequence ID" value="NZ_AP024852.1"/>
</dbReference>
<protein>
    <submittedName>
        <fullName evidence="2">N-acetyltransferase</fullName>
    </submittedName>
</protein>
<organism evidence="2 3">
    <name type="scientific">Photobacterium swingsii</name>
    <dbReference type="NCBI Taxonomy" id="680026"/>
    <lineage>
        <taxon>Bacteria</taxon>
        <taxon>Pseudomonadati</taxon>
        <taxon>Pseudomonadota</taxon>
        <taxon>Gammaproteobacteria</taxon>
        <taxon>Vibrionales</taxon>
        <taxon>Vibrionaceae</taxon>
        <taxon>Photobacterium</taxon>
    </lineage>
</organism>
<comment type="caution">
    <text evidence="2">The sequence shown here is derived from an EMBL/GenBank/DDBJ whole genome shotgun (WGS) entry which is preliminary data.</text>
</comment>
<evidence type="ECO:0000313" key="3">
    <source>
        <dbReference type="Proteomes" id="UP000240481"/>
    </source>
</evidence>